<feature type="compositionally biased region" description="Polar residues" evidence="2">
    <location>
        <begin position="1256"/>
        <end position="1267"/>
    </location>
</feature>
<keyword evidence="3" id="KW-0269">Exonuclease</keyword>
<feature type="compositionally biased region" description="Polar residues" evidence="2">
    <location>
        <begin position="360"/>
        <end position="375"/>
    </location>
</feature>
<feature type="compositionally biased region" description="Low complexity" evidence="2">
    <location>
        <begin position="2203"/>
        <end position="2215"/>
    </location>
</feature>
<feature type="compositionally biased region" description="Polar residues" evidence="2">
    <location>
        <begin position="2104"/>
        <end position="2122"/>
    </location>
</feature>
<feature type="compositionally biased region" description="Polar residues" evidence="2">
    <location>
        <begin position="242"/>
        <end position="260"/>
    </location>
</feature>
<keyword evidence="3" id="KW-0378">Hydrolase</keyword>
<feature type="region of interest" description="Disordered" evidence="2">
    <location>
        <begin position="323"/>
        <end position="384"/>
    </location>
</feature>
<feature type="compositionally biased region" description="Basic and acidic residues" evidence="2">
    <location>
        <begin position="160"/>
        <end position="174"/>
    </location>
</feature>
<evidence type="ECO:0000256" key="2">
    <source>
        <dbReference type="SAM" id="MobiDB-lite"/>
    </source>
</evidence>
<dbReference type="OrthoDB" id="5423371at2759"/>
<proteinExistence type="predicted"/>
<organism evidence="3 4">
    <name type="scientific">Geosmithia morbida</name>
    <dbReference type="NCBI Taxonomy" id="1094350"/>
    <lineage>
        <taxon>Eukaryota</taxon>
        <taxon>Fungi</taxon>
        <taxon>Dikarya</taxon>
        <taxon>Ascomycota</taxon>
        <taxon>Pezizomycotina</taxon>
        <taxon>Sordariomycetes</taxon>
        <taxon>Hypocreomycetidae</taxon>
        <taxon>Hypocreales</taxon>
        <taxon>Bionectriaceae</taxon>
        <taxon>Geosmithia</taxon>
    </lineage>
</organism>
<feature type="compositionally biased region" description="Polar residues" evidence="2">
    <location>
        <begin position="2216"/>
        <end position="2228"/>
    </location>
</feature>
<evidence type="ECO:0000313" key="4">
    <source>
        <dbReference type="Proteomes" id="UP000749293"/>
    </source>
</evidence>
<feature type="compositionally biased region" description="Basic and acidic residues" evidence="2">
    <location>
        <begin position="1277"/>
        <end position="1286"/>
    </location>
</feature>
<keyword evidence="4" id="KW-1185">Reference proteome</keyword>
<dbReference type="GeneID" id="55972550"/>
<dbReference type="EMBL" id="JAANYQ010000006">
    <property type="protein sequence ID" value="KAF4123624.1"/>
    <property type="molecule type" value="Genomic_DNA"/>
</dbReference>
<protein>
    <submittedName>
        <fullName evidence="3">DNA repair exonuclease SbcCD ATPase subunit</fullName>
    </submittedName>
</protein>
<evidence type="ECO:0000256" key="1">
    <source>
        <dbReference type="SAM" id="Coils"/>
    </source>
</evidence>
<feature type="compositionally biased region" description="Polar residues" evidence="2">
    <location>
        <begin position="214"/>
        <end position="233"/>
    </location>
</feature>
<reference evidence="3" key="1">
    <citation type="submission" date="2020-03" db="EMBL/GenBank/DDBJ databases">
        <title>Site-based positive gene gene selection in Geosmithia morbida across the United States reveals a broad range of putative effectors and factors for local host and environmental adapation.</title>
        <authorList>
            <person name="Onufrak A."/>
            <person name="Murdoch R.W."/>
            <person name="Gazis R."/>
            <person name="Huff M."/>
            <person name="Staton M."/>
            <person name="Klingeman W."/>
            <person name="Hadziabdic D."/>
        </authorList>
    </citation>
    <scope>NUCLEOTIDE SEQUENCE</scope>
    <source>
        <strain evidence="3">1262</strain>
    </source>
</reference>
<name>A0A9P4YXI9_9HYPO</name>
<gene>
    <name evidence="3" type="ORF">GMORB2_6325</name>
</gene>
<feature type="region of interest" description="Disordered" evidence="2">
    <location>
        <begin position="1249"/>
        <end position="1313"/>
    </location>
</feature>
<dbReference type="Proteomes" id="UP000749293">
    <property type="component" value="Unassembled WGS sequence"/>
</dbReference>
<comment type="caution">
    <text evidence="3">The sequence shown here is derived from an EMBL/GenBank/DDBJ whole genome shotgun (WGS) entry which is preliminary data.</text>
</comment>
<keyword evidence="3" id="KW-0540">Nuclease</keyword>
<feature type="compositionally biased region" description="Basic and acidic residues" evidence="2">
    <location>
        <begin position="327"/>
        <end position="337"/>
    </location>
</feature>
<evidence type="ECO:0000313" key="3">
    <source>
        <dbReference type="EMBL" id="KAF4123624.1"/>
    </source>
</evidence>
<feature type="region of interest" description="Disordered" evidence="2">
    <location>
        <begin position="2039"/>
        <end position="2251"/>
    </location>
</feature>
<feature type="region of interest" description="Disordered" evidence="2">
    <location>
        <begin position="1"/>
        <end position="260"/>
    </location>
</feature>
<feature type="region of interest" description="Disordered" evidence="2">
    <location>
        <begin position="1086"/>
        <end position="1106"/>
    </location>
</feature>
<dbReference type="RefSeq" id="XP_035322276.1">
    <property type="nucleotide sequence ID" value="XM_035468295.1"/>
</dbReference>
<sequence length="2251" mass="247741">MPTPGSDSPMEGRNDSRHHHSGSFDYGNRALVPMWDSSDPERAPPPLPLNPQSPSVSSRAGTSSVIQSAHAALNERVRESAGFGPPISKRLNDSSPDRSTVSRSSHRRTQTLQPGSVRDLSLMIEGASNNSPSPSPTRLPPHRHHSPSSTIGSSIAPRSVQDDKEWERDIHADTESQLSEKANSAAPPPGSSWTPILRPTARRAPAQGILGENTPPQSSTMLALHSMSSQSPRADSEPPLANVTNGSSASFLKQTPQPNDQLSQQLVTLTSIATSLQKEMSALSRRSRDNATDLLSLKEATNTRDEDIRKSLRDLLGSVNETSTRLGSKDYGERPFDSKTFGTTSPKNRAFQLPRIPSPKSFTESVDRGSVSTPSLIGGDGPSTVPMLERIIREMGTKEGQDALISRLTEVSRSLSGMATASKVDELLEHIQYLRTQSQTAMVPSSRELEHDGPLPASDDFDIFLKNERPPSTPSPSRGSGILNEDILSIIRSVKDSVAQGGGITAEVKALVRELRGEVLGMGREIGRRLEGVNLQSIEGSANNENPSKDEVSRIIDEGLEQMKEQLNHVLREHRRQSAQSADTSKTLVDYQEIYNAMRAALRDNESSRDKMPDLSRDDVVGAVRDAWETYKPEIEVQQLGLERDEILACLQEGLREYAHRDKHSEGATRDEVFQAVVEGLRHYSPPRMDISASISRDEIVEAVRDCLEEFEFPVAASAIGNDISRDDMVHAVREGLHDLHFSGSRALEHPGGGGGLSGDNEEIIGRLEDLKEYVKLEFRSVSQEAKDNVAANGRDTEQVLDATKDGFENLRIAIESYVDRATAEAGQEDFMQGLLRTMTDFKEEITELLSHSTDISREQLQGELEGLREVVNSSMVPASAVAPVQTDNKEIIEALHATANTLRQEILRPRAETAEIIDALNDGLNELRIGIDRMTNKPADLTANDEILDALQSGLDSVRADIESIRDDNNIRAIAAVPTESSTAPHIEILEALRSGLDSVRSDMHSIREESSDRTVAAVPLESAHNEILDALRSGLDSVRADIESIREQSNDRSVPTVPLESAHNEILDALRSGLDSVRADIESIREQSNARSSPAAAPESTGHDEILKVLRSGLDSVRSGIDSIRDQANERSFSAVPPESSGHDEILEALRSGLDSVRSDIESIREQNNDRALAPISAGASTPDIPSSDEQALILADMARHDDIKNLEVLITQLRMKLESMNSEPEPAPKDENSSNLESMLENIQHGVDDLSSREPSSAPPSQDLTRLESMIENIQRRVEELSSREPPAAAVTRDAESSKDRSASDDVASKEDVQAIEMILHNTKARLDDLMDGDQALRKDHLDAVEALILETRESMSSIAERMEAVSRKDDLSTMETLLNEIKGNFDEMKNQIATRDEPDEDKVSKADVAAVETAVLEIKTLLAAFQGVDLSDLPKKGDLSGIETLVKETKEKIESQNEASSMAIEKKDDELKSVDERVSEVKTFLQEFQETLKGKLEDGSNGIESLGKLLETMGEKIDKNDNVGADLKEMFETMKTQFEESKGIVTGAKLESDEKLQQATESIGTKIDDKITELMTKYTEFQEAFDVRIQAGEARDAETEAAVVGTKAVAEELKILTDTLGSTVTDSLEKMEEASKTVFTKVEELVSRSDEAQADGKAEHEQTRDRLDAAVTMVESLRGEVSDTNPKILEAIQEVLALVGQHYEHSKTATTDLQDKIIETRPLDQSMLLPPPEKYDDTEVRQKLDQLTELRYDDTEVRQKLEQLNDLRYDDTEVRQKLDQLAELRYDDSQVHEKLDRLAELRYDDTQVHEKLDQLAELRYDDSQVHEKLDRLAELRYDDTQVHEKLDQLVELRYDDTEVRQKLDQLSEIKYDDSVVNEKLDKITAQTTSTEQALSQLEKLDQVHESVIKTAAEVSTFLNTQMQRAADDYEAKEKKLREMDLEMERKRCEKEHLEASILSLKDEEERVRNSVTGLRTEQESLIRQKTRLTGDVSALDTAMKLRREDLAEMECRADRLERRILEGVMDHSRVLLMAKSNRSGGGAGDSMARRRVKRSSAQGEDGTATPRAATKPAVSMALSGKRSLASPGQAGAERRIASLGQINNNAPTGGVKRSQSVRTPMGGKSLRKRSWGGDASHGETNKENLGVGETVEEVDENESPALVGNGPEGAGNQASETTDNTNDDDEAGSDSGTLRRNSHGSSEQGYSEYSETVSSEWTGSSVVSGTDDGASTVGGDEGGQDLVVYGQ</sequence>
<feature type="compositionally biased region" description="Basic and acidic residues" evidence="2">
    <location>
        <begin position="1296"/>
        <end position="1313"/>
    </location>
</feature>
<feature type="coiled-coil region" evidence="1">
    <location>
        <begin position="1923"/>
        <end position="1967"/>
    </location>
</feature>
<dbReference type="GO" id="GO:0004527">
    <property type="term" value="F:exonuclease activity"/>
    <property type="evidence" value="ECO:0007669"/>
    <property type="project" value="UniProtKB-KW"/>
</dbReference>
<keyword evidence="1" id="KW-0175">Coiled coil</keyword>
<accession>A0A9P4YXI9</accession>